<keyword evidence="3" id="KW-1185">Reference proteome</keyword>
<dbReference type="InterPro" id="IPR002645">
    <property type="entry name" value="STAS_dom"/>
</dbReference>
<accession>A0ABD6EKF2</accession>
<protein>
    <recommendedName>
        <fullName evidence="1">STAS domain-containing protein</fullName>
    </recommendedName>
</protein>
<dbReference type="EMBL" id="JBGFUD010002306">
    <property type="protein sequence ID" value="MFH4977443.1"/>
    <property type="molecule type" value="Genomic_DNA"/>
</dbReference>
<organism evidence="2 3">
    <name type="scientific">Gnathostoma spinigerum</name>
    <dbReference type="NCBI Taxonomy" id="75299"/>
    <lineage>
        <taxon>Eukaryota</taxon>
        <taxon>Metazoa</taxon>
        <taxon>Ecdysozoa</taxon>
        <taxon>Nematoda</taxon>
        <taxon>Chromadorea</taxon>
        <taxon>Rhabditida</taxon>
        <taxon>Spirurina</taxon>
        <taxon>Gnathostomatomorpha</taxon>
        <taxon>Gnathostomatoidea</taxon>
        <taxon>Gnathostomatidae</taxon>
        <taxon>Gnathostoma</taxon>
    </lineage>
</organism>
<sequence>MQIFHHMKSEGVKLYFAGAKITIRDMFDACGFYESVPRDNFYPSIDDAVRAAFYSDSSRNLSKLNMKSDSVDQFDFHMHLLDPNESGEEYSNDFTVHSTLHSTIHSMTHPRKTDLEHDIEKNATYNDSITQFVDDASQQSTNRPS</sequence>
<dbReference type="InterPro" id="IPR036513">
    <property type="entry name" value="STAS_dom_sf"/>
</dbReference>
<feature type="domain" description="STAS" evidence="1">
    <location>
        <begin position="1"/>
        <end position="52"/>
    </location>
</feature>
<evidence type="ECO:0000313" key="3">
    <source>
        <dbReference type="Proteomes" id="UP001608902"/>
    </source>
</evidence>
<comment type="caution">
    <text evidence="2">The sequence shown here is derived from an EMBL/GenBank/DDBJ whole genome shotgun (WGS) entry which is preliminary data.</text>
</comment>
<dbReference type="PROSITE" id="PS50801">
    <property type="entry name" value="STAS"/>
    <property type="match status" value="1"/>
</dbReference>
<name>A0ABD6EKF2_9BILA</name>
<dbReference type="Proteomes" id="UP001608902">
    <property type="component" value="Unassembled WGS sequence"/>
</dbReference>
<evidence type="ECO:0000313" key="2">
    <source>
        <dbReference type="EMBL" id="MFH4977443.1"/>
    </source>
</evidence>
<dbReference type="Gene3D" id="3.30.750.24">
    <property type="entry name" value="STAS domain"/>
    <property type="match status" value="1"/>
</dbReference>
<proteinExistence type="predicted"/>
<evidence type="ECO:0000259" key="1">
    <source>
        <dbReference type="PROSITE" id="PS50801"/>
    </source>
</evidence>
<gene>
    <name evidence="2" type="ORF">AB6A40_004152</name>
</gene>
<dbReference type="AlphaFoldDB" id="A0ABD6EKF2"/>
<reference evidence="2 3" key="1">
    <citation type="submission" date="2024-08" db="EMBL/GenBank/DDBJ databases">
        <title>Gnathostoma spinigerum genome.</title>
        <authorList>
            <person name="Gonzalez-Bertolin B."/>
            <person name="Monzon S."/>
            <person name="Zaballos A."/>
            <person name="Jimenez P."/>
            <person name="Dekumyoy P."/>
            <person name="Varona S."/>
            <person name="Cuesta I."/>
            <person name="Sumanam S."/>
            <person name="Adisakwattana P."/>
            <person name="Gasser R.B."/>
            <person name="Hernandez-Gonzalez A."/>
            <person name="Young N.D."/>
            <person name="Perteguer M.J."/>
        </authorList>
    </citation>
    <scope>NUCLEOTIDE SEQUENCE [LARGE SCALE GENOMIC DNA]</scope>
    <source>
        <strain evidence="2">AL3</strain>
        <tissue evidence="2">Liver</tissue>
    </source>
</reference>